<dbReference type="PROSITE" id="PS50090">
    <property type="entry name" value="MYB_LIKE"/>
    <property type="match status" value="1"/>
</dbReference>
<dbReference type="Pfam" id="PF00249">
    <property type="entry name" value="Myb_DNA-binding"/>
    <property type="match status" value="1"/>
</dbReference>
<accession>A0A6G3MFA4</accession>
<dbReference type="PANTHER" id="PTHR12802">
    <property type="entry name" value="SWI/SNF COMPLEX-RELATED"/>
    <property type="match status" value="1"/>
</dbReference>
<evidence type="ECO:0000256" key="3">
    <source>
        <dbReference type="ARBA" id="ARBA00023163"/>
    </source>
</evidence>
<dbReference type="PROSITE" id="PS50934">
    <property type="entry name" value="SWIRM"/>
    <property type="match status" value="1"/>
</dbReference>
<dbReference type="GO" id="GO:0003677">
    <property type="term" value="F:DNA binding"/>
    <property type="evidence" value="ECO:0007669"/>
    <property type="project" value="UniProtKB-KW"/>
</dbReference>
<keyword evidence="4" id="KW-0539">Nucleus</keyword>
<name>A0A6G3MFA4_HENSL</name>
<dbReference type="InterPro" id="IPR001005">
    <property type="entry name" value="SANT/Myb"/>
</dbReference>
<dbReference type="FunFam" id="1.10.10.60:FF:000014">
    <property type="entry name" value="SWI/SNF complex subunit SMARCC2 isoform C"/>
    <property type="match status" value="1"/>
</dbReference>
<feature type="domain" description="SWIRM" evidence="6">
    <location>
        <begin position="1"/>
        <end position="53"/>
    </location>
</feature>
<evidence type="ECO:0000256" key="4">
    <source>
        <dbReference type="ARBA" id="ARBA00023242"/>
    </source>
</evidence>
<dbReference type="PROSITE" id="PS51293">
    <property type="entry name" value="SANT"/>
    <property type="match status" value="1"/>
</dbReference>
<dbReference type="InterPro" id="IPR017884">
    <property type="entry name" value="SANT_dom"/>
</dbReference>
<feature type="domain" description="SANT" evidence="7">
    <location>
        <begin position="135"/>
        <end position="181"/>
    </location>
</feature>
<evidence type="ECO:0000256" key="2">
    <source>
        <dbReference type="ARBA" id="ARBA00023125"/>
    </source>
</evidence>
<keyword evidence="2" id="KW-0238">DNA-binding</keyword>
<dbReference type="Gene3D" id="1.10.10.10">
    <property type="entry name" value="Winged helix-like DNA-binding domain superfamily/Winged helix DNA-binding domain"/>
    <property type="match status" value="1"/>
</dbReference>
<evidence type="ECO:0000259" key="6">
    <source>
        <dbReference type="PROSITE" id="PS50934"/>
    </source>
</evidence>
<reference evidence="8" key="1">
    <citation type="submission" date="2018-11" db="EMBL/GenBank/DDBJ databases">
        <title>Henneguya salminicola genome and transcriptome.</title>
        <authorList>
            <person name="Yahalomi D."/>
            <person name="Atkinson S.D."/>
            <person name="Neuhof M."/>
            <person name="Chang E.S."/>
            <person name="Philippe H."/>
            <person name="Cartwright P."/>
            <person name="Bartholomew J.L."/>
            <person name="Huchon D."/>
        </authorList>
    </citation>
    <scope>NUCLEOTIDE SEQUENCE</scope>
    <source>
        <strain evidence="8">Hz1</strain>
        <tissue evidence="8">Whole</tissue>
    </source>
</reference>
<dbReference type="SMART" id="SM00717">
    <property type="entry name" value="SANT"/>
    <property type="match status" value="1"/>
</dbReference>
<dbReference type="GO" id="GO:0045893">
    <property type="term" value="P:positive regulation of DNA-templated transcription"/>
    <property type="evidence" value="ECO:0007669"/>
    <property type="project" value="TreeGrafter"/>
</dbReference>
<evidence type="ECO:0000259" key="7">
    <source>
        <dbReference type="PROSITE" id="PS51293"/>
    </source>
</evidence>
<feature type="domain" description="Myb-like" evidence="5">
    <location>
        <begin position="135"/>
        <end position="177"/>
    </location>
</feature>
<proteinExistence type="predicted"/>
<dbReference type="EMBL" id="GHBP01001155">
    <property type="protein sequence ID" value="NDJ92626.1"/>
    <property type="molecule type" value="Transcribed_RNA"/>
</dbReference>
<organism evidence="8">
    <name type="scientific">Henneguya salminicola</name>
    <name type="common">Myxosporean</name>
    <dbReference type="NCBI Taxonomy" id="69463"/>
    <lineage>
        <taxon>Eukaryota</taxon>
        <taxon>Metazoa</taxon>
        <taxon>Cnidaria</taxon>
        <taxon>Myxozoa</taxon>
        <taxon>Myxosporea</taxon>
        <taxon>Bivalvulida</taxon>
        <taxon>Platysporina</taxon>
        <taxon>Myxobolidae</taxon>
        <taxon>Henneguya</taxon>
    </lineage>
</organism>
<dbReference type="AlphaFoldDB" id="A0A6G3MFA4"/>
<evidence type="ECO:0000259" key="5">
    <source>
        <dbReference type="PROSITE" id="PS50090"/>
    </source>
</evidence>
<sequence>MIDTFRCNPTKYLSVVACRRNLEGDVCSIIKIHSFLEQWGLINYRVSPRFMPYRKNPPKNYIENILIETPTGIKTVDYVTPDHINHEVNNHLSSCSSISDITPQPLNIQALGLRYDKYLNFKTLKNKMGGTYKGWNDQELLLLLEAIHMYKDDWNKVSTHVGTRTQEECILEFIRLPIEDPYIDKSYTQYLSSNTISFMKLENPVMCLISFLSVALDPQIASETAKIMLEEFGKLKEQDKSESGDKNYFADHKNLCAVAQVGVETSIKETKEILDIEYSKLRLSVVTLIDSVVQRLQVKMNFLEKLEEIFNKERDAVILYFFNFS</sequence>
<dbReference type="InterPro" id="IPR007526">
    <property type="entry name" value="SWIRM"/>
</dbReference>
<evidence type="ECO:0000313" key="8">
    <source>
        <dbReference type="EMBL" id="NDJ92626.1"/>
    </source>
</evidence>
<dbReference type="InterPro" id="IPR009057">
    <property type="entry name" value="Homeodomain-like_sf"/>
</dbReference>
<dbReference type="PANTHER" id="PTHR12802:SF41">
    <property type="entry name" value="BRAHMA ASSOCIATED PROTEIN 155 KDA"/>
    <property type="match status" value="1"/>
</dbReference>
<dbReference type="GO" id="GO:0016514">
    <property type="term" value="C:SWI/SNF complex"/>
    <property type="evidence" value="ECO:0007669"/>
    <property type="project" value="TreeGrafter"/>
</dbReference>
<evidence type="ECO:0000256" key="1">
    <source>
        <dbReference type="ARBA" id="ARBA00023015"/>
    </source>
</evidence>
<dbReference type="InterPro" id="IPR036388">
    <property type="entry name" value="WH-like_DNA-bd_sf"/>
</dbReference>
<keyword evidence="3" id="KW-0804">Transcription</keyword>
<keyword evidence="1" id="KW-0805">Transcription regulation</keyword>
<dbReference type="CDD" id="cd00167">
    <property type="entry name" value="SANT"/>
    <property type="match status" value="1"/>
</dbReference>
<dbReference type="SUPFAM" id="SSF46689">
    <property type="entry name" value="Homeodomain-like"/>
    <property type="match status" value="2"/>
</dbReference>
<dbReference type="GO" id="GO:0042393">
    <property type="term" value="F:histone binding"/>
    <property type="evidence" value="ECO:0007669"/>
    <property type="project" value="TreeGrafter"/>
</dbReference>
<dbReference type="Pfam" id="PF04433">
    <property type="entry name" value="SWIRM"/>
    <property type="match status" value="1"/>
</dbReference>
<dbReference type="Gene3D" id="1.10.10.60">
    <property type="entry name" value="Homeodomain-like"/>
    <property type="match status" value="1"/>
</dbReference>
<protein>
    <submittedName>
        <fullName evidence="8">SWI/SNF complex subunit SMARCC1 (Trinotate prediction)</fullName>
    </submittedName>
</protein>